<feature type="compositionally biased region" description="Low complexity" evidence="1">
    <location>
        <begin position="44"/>
        <end position="100"/>
    </location>
</feature>
<dbReference type="InterPro" id="IPR004352">
    <property type="entry name" value="GH114_TIM-barrel"/>
</dbReference>
<evidence type="ECO:0000313" key="4">
    <source>
        <dbReference type="Proteomes" id="UP000295781"/>
    </source>
</evidence>
<sequence length="360" mass="38612">MRRSCPGVVKSLIPVLSTVLVACSDAGTEAGGAGGMGHDAPERSSAPASVSGSATTGSATTGSATTGSATTGSSTTGSATTGSSTTGASTTSSSTASGSGPDLWIPALETSWHWLLSHPLDLNDPKDMGLVDPTGAPLDTPPPTVYDLDWEHTPAETVAALHARGARVICYVDVGAFEDYRSDAGGFPESVKGNPDHHWEGSFWLDIRQIDVLGPIMQARFQVCKDKGFDAIEPDEVDGYANDTGFPLTYEDQIAYNRFIADLAHSMGMSVGLKGNVEQAEDLWPYFDWTLNEQCFEYDECEILFDTFVANGKAVFHVEYDDPYSGHMTDRSLFCEQANAWNFNSMEMPLYLDGGRWPCR</sequence>
<dbReference type="SUPFAM" id="SSF51445">
    <property type="entry name" value="(Trans)glycosidases"/>
    <property type="match status" value="1"/>
</dbReference>
<protein>
    <recommendedName>
        <fullName evidence="2">Glycoside-hydrolase family GH114 TIM-barrel domain-containing protein</fullName>
    </recommendedName>
</protein>
<evidence type="ECO:0000256" key="1">
    <source>
        <dbReference type="SAM" id="MobiDB-lite"/>
    </source>
</evidence>
<dbReference type="PROSITE" id="PS51257">
    <property type="entry name" value="PROKAR_LIPOPROTEIN"/>
    <property type="match status" value="1"/>
</dbReference>
<dbReference type="Proteomes" id="UP000295781">
    <property type="component" value="Chromosome"/>
</dbReference>
<reference evidence="3 4" key="1">
    <citation type="submission" date="2015-09" db="EMBL/GenBank/DDBJ databases">
        <title>Sorangium comparison.</title>
        <authorList>
            <person name="Zaburannyi N."/>
            <person name="Bunk B."/>
            <person name="Overmann J."/>
            <person name="Mueller R."/>
        </authorList>
    </citation>
    <scope>NUCLEOTIDE SEQUENCE [LARGE SCALE GENOMIC DNA]</scope>
    <source>
        <strain evidence="3 4">So ceGT47</strain>
    </source>
</reference>
<dbReference type="PANTHER" id="PTHR35273:SF2">
    <property type="entry name" value="ALPHA-GALACTOSIDASE"/>
    <property type="match status" value="1"/>
</dbReference>
<gene>
    <name evidence="3" type="ORF">SOCEGT47_005500</name>
</gene>
<feature type="region of interest" description="Disordered" evidence="1">
    <location>
        <begin position="30"/>
        <end position="101"/>
    </location>
</feature>
<evidence type="ECO:0000259" key="2">
    <source>
        <dbReference type="Pfam" id="PF03537"/>
    </source>
</evidence>
<dbReference type="Gene3D" id="3.20.20.70">
    <property type="entry name" value="Aldolase class I"/>
    <property type="match status" value="1"/>
</dbReference>
<organism evidence="3 4">
    <name type="scientific">Sorangium cellulosum</name>
    <name type="common">Polyangium cellulosum</name>
    <dbReference type="NCBI Taxonomy" id="56"/>
    <lineage>
        <taxon>Bacteria</taxon>
        <taxon>Pseudomonadati</taxon>
        <taxon>Myxococcota</taxon>
        <taxon>Polyangia</taxon>
        <taxon>Polyangiales</taxon>
        <taxon>Polyangiaceae</taxon>
        <taxon>Sorangium</taxon>
    </lineage>
</organism>
<evidence type="ECO:0000313" key="3">
    <source>
        <dbReference type="EMBL" id="AUX20087.1"/>
    </source>
</evidence>
<dbReference type="RefSeq" id="WP_242515812.1">
    <property type="nucleotide sequence ID" value="NZ_CP012670.1"/>
</dbReference>
<dbReference type="InterPro" id="IPR013785">
    <property type="entry name" value="Aldolase_TIM"/>
</dbReference>
<name>A0A4P2PTV3_SORCE</name>
<feature type="domain" description="Glycoside-hydrolase family GH114 TIM-barrel" evidence="2">
    <location>
        <begin position="111"/>
        <end position="353"/>
    </location>
</feature>
<dbReference type="AlphaFoldDB" id="A0A4P2PTV3"/>
<dbReference type="PANTHER" id="PTHR35273">
    <property type="entry name" value="ALPHA-1,4 POLYGALACTOSAMINIDASE, PUTATIVE (AFU_ORTHOLOGUE AFUA_3G07890)-RELATED"/>
    <property type="match status" value="1"/>
</dbReference>
<accession>A0A4P2PTV3</accession>
<dbReference type="EMBL" id="CP012670">
    <property type="protein sequence ID" value="AUX20087.1"/>
    <property type="molecule type" value="Genomic_DNA"/>
</dbReference>
<dbReference type="Pfam" id="PF03537">
    <property type="entry name" value="Glyco_hydro_114"/>
    <property type="match status" value="1"/>
</dbReference>
<proteinExistence type="predicted"/>
<dbReference type="InterPro" id="IPR017853">
    <property type="entry name" value="GH"/>
</dbReference>